<keyword evidence="2" id="KW-0812">Transmembrane</keyword>
<gene>
    <name evidence="3" type="ORF">FIBRA_07618</name>
</gene>
<feature type="region of interest" description="Disordered" evidence="1">
    <location>
        <begin position="98"/>
        <end position="120"/>
    </location>
</feature>
<dbReference type="GO" id="GO:0070072">
    <property type="term" value="P:vacuolar proton-transporting V-type ATPase complex assembly"/>
    <property type="evidence" value="ECO:0007669"/>
    <property type="project" value="InterPro"/>
</dbReference>
<evidence type="ECO:0000313" key="4">
    <source>
        <dbReference type="Proteomes" id="UP000006352"/>
    </source>
</evidence>
<feature type="transmembrane region" description="Helical" evidence="2">
    <location>
        <begin position="127"/>
        <end position="148"/>
    </location>
</feature>
<dbReference type="RefSeq" id="XP_012184685.1">
    <property type="nucleotide sequence ID" value="XM_012329295.1"/>
</dbReference>
<dbReference type="HOGENOM" id="CLU_083084_0_0_1"/>
<name>J4I107_9APHY</name>
<keyword evidence="2" id="KW-0472">Membrane</keyword>
<organism evidence="3 4">
    <name type="scientific">Fibroporia radiculosa</name>
    <dbReference type="NCBI Taxonomy" id="599839"/>
    <lineage>
        <taxon>Eukaryota</taxon>
        <taxon>Fungi</taxon>
        <taxon>Dikarya</taxon>
        <taxon>Basidiomycota</taxon>
        <taxon>Agaricomycotina</taxon>
        <taxon>Agaricomycetes</taxon>
        <taxon>Polyporales</taxon>
        <taxon>Fibroporiaceae</taxon>
        <taxon>Fibroporia</taxon>
    </lineage>
</organism>
<feature type="transmembrane region" description="Helical" evidence="2">
    <location>
        <begin position="160"/>
        <end position="181"/>
    </location>
</feature>
<keyword evidence="4" id="KW-1185">Reference proteome</keyword>
<reference evidence="3 4" key="1">
    <citation type="journal article" date="2012" name="Appl. Environ. Microbiol.">
        <title>Short-read sequencing for genomic analysis of the brown rot fungus Fibroporia radiculosa.</title>
        <authorList>
            <person name="Tang J.D."/>
            <person name="Perkins A.D."/>
            <person name="Sonstegard T.S."/>
            <person name="Schroeder S.G."/>
            <person name="Burgess S.C."/>
            <person name="Diehl S.V."/>
        </authorList>
    </citation>
    <scope>NUCLEOTIDE SEQUENCE [LARGE SCALE GENOMIC DNA]</scope>
    <source>
        <strain evidence="3 4">TFFH 294</strain>
    </source>
</reference>
<dbReference type="GeneID" id="24100313"/>
<sequence>MSAPTTRSTESLDISLEPHLLDTLRPLSSVLPPELAARLQSYIAEESRLSTFPAVPYALLSSISAWSRSSEGERALRAHVPALQQSDYTMIALLAGTRTSPGRKFPPMPVSSSQSEDARRKVNDRRAITAILNALLSIIGSGVATWWAAGRLDWKDEWRVLLSLFVAAVVAISEAILYTIWDARRSNRPLVPRAKVLAEQYFLDSNRDKKEDAAEAVPSALSSTGISTSTAIPISDSPQTVLRERIVASIDEL</sequence>
<dbReference type="Pfam" id="PF11712">
    <property type="entry name" value="Vma12"/>
    <property type="match status" value="1"/>
</dbReference>
<keyword evidence="2" id="KW-1133">Transmembrane helix</keyword>
<dbReference type="AlphaFoldDB" id="J4I107"/>
<dbReference type="Proteomes" id="UP000006352">
    <property type="component" value="Unassembled WGS sequence"/>
</dbReference>
<dbReference type="InterPro" id="IPR021013">
    <property type="entry name" value="ATPase_Vma12"/>
</dbReference>
<evidence type="ECO:0000256" key="1">
    <source>
        <dbReference type="SAM" id="MobiDB-lite"/>
    </source>
</evidence>
<dbReference type="EMBL" id="HE797189">
    <property type="protein sequence ID" value="CCM05402.1"/>
    <property type="molecule type" value="Genomic_DNA"/>
</dbReference>
<accession>J4I107</accession>
<dbReference type="OrthoDB" id="3193718at2759"/>
<evidence type="ECO:0000256" key="2">
    <source>
        <dbReference type="SAM" id="Phobius"/>
    </source>
</evidence>
<protein>
    <submittedName>
        <fullName evidence="3">Uncharacterized protein</fullName>
    </submittedName>
</protein>
<proteinExistence type="predicted"/>
<dbReference type="InParanoid" id="J4I107"/>
<evidence type="ECO:0000313" key="3">
    <source>
        <dbReference type="EMBL" id="CCM05402.1"/>
    </source>
</evidence>